<dbReference type="InterPro" id="IPR001547">
    <property type="entry name" value="Glyco_hydro_5"/>
</dbReference>
<dbReference type="InterPro" id="IPR017853">
    <property type="entry name" value="GH"/>
</dbReference>
<feature type="domain" description="Glycoside hydrolase family 5" evidence="4">
    <location>
        <begin position="76"/>
        <end position="333"/>
    </location>
</feature>
<dbReference type="InterPro" id="IPR050386">
    <property type="entry name" value="Glycosyl_hydrolase_5"/>
</dbReference>
<keyword evidence="6" id="KW-1185">Reference proteome</keyword>
<evidence type="ECO:0000259" key="4">
    <source>
        <dbReference type="Pfam" id="PF00150"/>
    </source>
</evidence>
<comment type="similarity">
    <text evidence="3">Belongs to the glycosyl hydrolase 5 (cellulase A) family.</text>
</comment>
<dbReference type="Gene3D" id="3.20.20.80">
    <property type="entry name" value="Glycosidases"/>
    <property type="match status" value="1"/>
</dbReference>
<comment type="caution">
    <text evidence="5">The sequence shown here is derived from an EMBL/GenBank/DDBJ whole genome shotgun (WGS) entry which is preliminary data.</text>
</comment>
<dbReference type="EMBL" id="BAABGN010000012">
    <property type="protein sequence ID" value="GAA4428025.1"/>
    <property type="molecule type" value="Genomic_DNA"/>
</dbReference>
<evidence type="ECO:0000256" key="1">
    <source>
        <dbReference type="ARBA" id="ARBA00022801"/>
    </source>
</evidence>
<evidence type="ECO:0000256" key="3">
    <source>
        <dbReference type="RuleBase" id="RU361153"/>
    </source>
</evidence>
<evidence type="ECO:0000313" key="6">
    <source>
        <dbReference type="Proteomes" id="UP001500622"/>
    </source>
</evidence>
<accession>A0ABP8LE88</accession>
<gene>
    <name evidence="5" type="ORF">GCM10023169_28700</name>
</gene>
<dbReference type="PANTHER" id="PTHR31297:SF13">
    <property type="entry name" value="PUTATIVE-RELATED"/>
    <property type="match status" value="1"/>
</dbReference>
<sequence>MDQRALRTQRDRIVDGAGATTRLRGFGLGGWMTMENFITGHPATESQTRRALRRVLGEDAYEAFFDTFHTGFFAEDDADYLAWLGVNCLRVPFSYHHFEDDAAPFQLKEEGFRRLDRVVRLCGERGIYTVLDLHAAPGSQNQHWHSDNPTHWAHFWTHRHFQDRVVNLWEALADRYRDEPMVAGYNLLNEPADASGEVIGPFYERLERAVRAVDPDHILFFDGNRYATDFSMFTEPVDNAVYTAHDYALPGIANPSRYPGETRGKHFDRSVVEKSFLRRTEFMRRTGTPIWIGEFGPLYTGDPRRDGEVLLLLDDQLDIYDEHGASWSLWTYKDIGTQGVVHAAADSPYLRRIAPALEKKKRLGTDAWGGSDKEIRHVLDPIEELFAKEFPEFDPFPWGSRQWINVIVRHVLLAEPLVDEFAECFRGADAVEASELAASFEHESCVRREPLEQVLRSRLR</sequence>
<dbReference type="SUPFAM" id="SSF51445">
    <property type="entry name" value="(Trans)glycosidases"/>
    <property type="match status" value="1"/>
</dbReference>
<dbReference type="Pfam" id="PF00150">
    <property type="entry name" value="Cellulase"/>
    <property type="match status" value="1"/>
</dbReference>
<evidence type="ECO:0000313" key="5">
    <source>
        <dbReference type="EMBL" id="GAA4428025.1"/>
    </source>
</evidence>
<evidence type="ECO:0000256" key="2">
    <source>
        <dbReference type="ARBA" id="ARBA00023295"/>
    </source>
</evidence>
<dbReference type="Proteomes" id="UP001500622">
    <property type="component" value="Unassembled WGS sequence"/>
</dbReference>
<name>A0ABP8LE88_9MICO</name>
<dbReference type="PANTHER" id="PTHR31297">
    <property type="entry name" value="GLUCAN ENDO-1,6-BETA-GLUCOSIDASE B"/>
    <property type="match status" value="1"/>
</dbReference>
<reference evidence="6" key="1">
    <citation type="journal article" date="2019" name="Int. J. Syst. Evol. Microbiol.">
        <title>The Global Catalogue of Microorganisms (GCM) 10K type strain sequencing project: providing services to taxonomists for standard genome sequencing and annotation.</title>
        <authorList>
            <consortium name="The Broad Institute Genomics Platform"/>
            <consortium name="The Broad Institute Genome Sequencing Center for Infectious Disease"/>
            <person name="Wu L."/>
            <person name="Ma J."/>
        </authorList>
    </citation>
    <scope>NUCLEOTIDE SEQUENCE [LARGE SCALE GENOMIC DNA]</scope>
    <source>
        <strain evidence="6">JCM 17810</strain>
    </source>
</reference>
<organism evidence="5 6">
    <name type="scientific">Georgenia halophila</name>
    <dbReference type="NCBI Taxonomy" id="620889"/>
    <lineage>
        <taxon>Bacteria</taxon>
        <taxon>Bacillati</taxon>
        <taxon>Actinomycetota</taxon>
        <taxon>Actinomycetes</taxon>
        <taxon>Micrococcales</taxon>
        <taxon>Bogoriellaceae</taxon>
        <taxon>Georgenia</taxon>
    </lineage>
</organism>
<proteinExistence type="inferred from homology"/>
<keyword evidence="2 3" id="KW-0326">Glycosidase</keyword>
<protein>
    <recommendedName>
        <fullName evidence="4">Glycoside hydrolase family 5 domain-containing protein</fullName>
    </recommendedName>
</protein>
<dbReference type="RefSeq" id="WP_345216963.1">
    <property type="nucleotide sequence ID" value="NZ_BAABGN010000012.1"/>
</dbReference>
<dbReference type="CDD" id="cd00551">
    <property type="entry name" value="AmyAc_family"/>
    <property type="match status" value="1"/>
</dbReference>
<keyword evidence="1 3" id="KW-0378">Hydrolase</keyword>